<dbReference type="Pfam" id="PF00560">
    <property type="entry name" value="LRR_1"/>
    <property type="match status" value="3"/>
</dbReference>
<dbReference type="Gene3D" id="1.10.510.10">
    <property type="entry name" value="Transferase(Phosphotransferase) domain 1"/>
    <property type="match status" value="1"/>
</dbReference>
<evidence type="ECO:0000256" key="13">
    <source>
        <dbReference type="ARBA" id="ARBA00022777"/>
    </source>
</evidence>
<dbReference type="SMART" id="SM00369">
    <property type="entry name" value="LRR_TYP"/>
    <property type="match status" value="3"/>
</dbReference>
<keyword evidence="10" id="KW-0732">Signal</keyword>
<dbReference type="GO" id="GO:0004674">
    <property type="term" value="F:protein serine/threonine kinase activity"/>
    <property type="evidence" value="ECO:0007669"/>
    <property type="project" value="UniProtKB-KW"/>
</dbReference>
<evidence type="ECO:0000256" key="8">
    <source>
        <dbReference type="ARBA" id="ARBA00022679"/>
    </source>
</evidence>
<dbReference type="GO" id="GO:0005886">
    <property type="term" value="C:plasma membrane"/>
    <property type="evidence" value="ECO:0007669"/>
    <property type="project" value="UniProtKB-SubCell"/>
</dbReference>
<name>A0AAU9N845_9ASTR</name>
<keyword evidence="8" id="KW-0808">Transferase</keyword>
<keyword evidence="16" id="KW-0472">Membrane</keyword>
<dbReference type="FunFam" id="3.80.10.10:FF:000041">
    <property type="entry name" value="LRR receptor-like serine/threonine-protein kinase ERECTA"/>
    <property type="match status" value="1"/>
</dbReference>
<accession>A0AAU9N845</accession>
<evidence type="ECO:0000256" key="2">
    <source>
        <dbReference type="ARBA" id="ARBA00004479"/>
    </source>
</evidence>
<evidence type="ECO:0000256" key="18">
    <source>
        <dbReference type="ARBA" id="ARBA00023180"/>
    </source>
</evidence>
<dbReference type="InterPro" id="IPR003591">
    <property type="entry name" value="Leu-rich_rpt_typical-subtyp"/>
</dbReference>
<comment type="caution">
    <text evidence="23">The sequence shown here is derived from an EMBL/GenBank/DDBJ whole genome shotgun (WGS) entry which is preliminary data.</text>
</comment>
<dbReference type="SMART" id="SM00220">
    <property type="entry name" value="S_TKc"/>
    <property type="match status" value="1"/>
</dbReference>
<evidence type="ECO:0000256" key="12">
    <source>
        <dbReference type="ARBA" id="ARBA00022741"/>
    </source>
</evidence>
<dbReference type="AlphaFoldDB" id="A0AAU9N845"/>
<keyword evidence="13" id="KW-0418">Kinase</keyword>
<evidence type="ECO:0000256" key="21">
    <source>
        <dbReference type="PROSITE-ProRule" id="PRU10141"/>
    </source>
</evidence>
<dbReference type="Gene3D" id="3.80.10.10">
    <property type="entry name" value="Ribonuclease Inhibitor"/>
    <property type="match status" value="1"/>
</dbReference>
<evidence type="ECO:0000256" key="1">
    <source>
        <dbReference type="ARBA" id="ARBA00004236"/>
    </source>
</evidence>
<keyword evidence="24" id="KW-1185">Reference proteome</keyword>
<keyword evidence="4" id="KW-1003">Cell membrane</keyword>
<keyword evidence="9" id="KW-0812">Transmembrane</keyword>
<evidence type="ECO:0000256" key="19">
    <source>
        <dbReference type="ARBA" id="ARBA00047899"/>
    </source>
</evidence>
<dbReference type="InterPro" id="IPR051420">
    <property type="entry name" value="Ser_Thr_Kinases_DiverseReg"/>
</dbReference>
<dbReference type="FunFam" id="3.80.10.10:FF:000383">
    <property type="entry name" value="Leucine-rich repeat receptor protein kinase EMS1"/>
    <property type="match status" value="1"/>
</dbReference>
<feature type="binding site" evidence="21">
    <location>
        <position position="236"/>
    </location>
    <ligand>
        <name>ATP</name>
        <dbReference type="ChEBI" id="CHEBI:30616"/>
    </ligand>
</feature>
<evidence type="ECO:0000256" key="7">
    <source>
        <dbReference type="ARBA" id="ARBA00022614"/>
    </source>
</evidence>
<evidence type="ECO:0000256" key="11">
    <source>
        <dbReference type="ARBA" id="ARBA00022737"/>
    </source>
</evidence>
<dbReference type="InterPro" id="IPR000719">
    <property type="entry name" value="Prot_kinase_dom"/>
</dbReference>
<dbReference type="PROSITE" id="PS50011">
    <property type="entry name" value="PROTEIN_KINASE_DOM"/>
    <property type="match status" value="1"/>
</dbReference>
<proteinExistence type="predicted"/>
<evidence type="ECO:0000256" key="9">
    <source>
        <dbReference type="ARBA" id="ARBA00022692"/>
    </source>
</evidence>
<dbReference type="InterPro" id="IPR032675">
    <property type="entry name" value="LRR_dom_sf"/>
</dbReference>
<evidence type="ECO:0000256" key="16">
    <source>
        <dbReference type="ARBA" id="ARBA00023136"/>
    </source>
</evidence>
<evidence type="ECO:0000259" key="22">
    <source>
        <dbReference type="PROSITE" id="PS50011"/>
    </source>
</evidence>
<keyword evidence="11" id="KW-0677">Repeat</keyword>
<dbReference type="SUPFAM" id="SSF56112">
    <property type="entry name" value="Protein kinase-like (PK-like)"/>
    <property type="match status" value="1"/>
</dbReference>
<evidence type="ECO:0000256" key="15">
    <source>
        <dbReference type="ARBA" id="ARBA00022989"/>
    </source>
</evidence>
<dbReference type="InterPro" id="IPR001611">
    <property type="entry name" value="Leu-rich_rpt"/>
</dbReference>
<evidence type="ECO:0000313" key="24">
    <source>
        <dbReference type="Proteomes" id="UP001157418"/>
    </source>
</evidence>
<gene>
    <name evidence="23" type="ORF">LVIROSA_LOCUS21902</name>
</gene>
<evidence type="ECO:0000256" key="14">
    <source>
        <dbReference type="ARBA" id="ARBA00022840"/>
    </source>
</evidence>
<evidence type="ECO:0000256" key="20">
    <source>
        <dbReference type="ARBA" id="ARBA00048679"/>
    </source>
</evidence>
<evidence type="ECO:0000256" key="5">
    <source>
        <dbReference type="ARBA" id="ARBA00022527"/>
    </source>
</evidence>
<dbReference type="Proteomes" id="UP001157418">
    <property type="component" value="Unassembled WGS sequence"/>
</dbReference>
<sequence length="327" mass="37237">MFNLTRSEHLDLSCNSFIGTLPSHLGSLTNLEFLDLSRNRLTSPIPPSFGSMIKLKFLDLSINQLRGPIPQELCNLQKLETLNLGDNLLQGPIPSALGCLSQLIILNLSMNNISGPIPPHIEYLKNLEQLDLNHNQISGVIHLEFRNLSRLSYLDFSSNRLSGNVSFQYPSYHRESQPEIEKHGDVCSVLNYDGTLAFEDFIKATEDFDLKYCIGTGGYGSVYEAKLPNGKTFALKKLHRFEAKQPAFDKSFKNEIEVLTNLRHKNIVKLYGFCLHNQCNFLVYEYMEKGSLFCALSDNKFAVMLDWKTRVNIIKHVAHDFSYMHHC</sequence>
<keyword evidence="15" id="KW-1133">Transmembrane helix</keyword>
<protein>
    <recommendedName>
        <fullName evidence="3">non-specific serine/threonine protein kinase</fullName>
        <ecNumber evidence="3">2.7.11.1</ecNumber>
    </recommendedName>
</protein>
<evidence type="ECO:0000256" key="6">
    <source>
        <dbReference type="ARBA" id="ARBA00022553"/>
    </source>
</evidence>
<keyword evidence="17" id="KW-0675">Receptor</keyword>
<keyword evidence="14 21" id="KW-0067">ATP-binding</keyword>
<dbReference type="EC" id="2.7.11.1" evidence="3"/>
<dbReference type="GO" id="GO:0005524">
    <property type="term" value="F:ATP binding"/>
    <property type="evidence" value="ECO:0007669"/>
    <property type="project" value="UniProtKB-UniRule"/>
</dbReference>
<dbReference type="PRINTS" id="PR00019">
    <property type="entry name" value="LEURICHRPT"/>
</dbReference>
<organism evidence="23 24">
    <name type="scientific">Lactuca virosa</name>
    <dbReference type="NCBI Taxonomy" id="75947"/>
    <lineage>
        <taxon>Eukaryota</taxon>
        <taxon>Viridiplantae</taxon>
        <taxon>Streptophyta</taxon>
        <taxon>Embryophyta</taxon>
        <taxon>Tracheophyta</taxon>
        <taxon>Spermatophyta</taxon>
        <taxon>Magnoliopsida</taxon>
        <taxon>eudicotyledons</taxon>
        <taxon>Gunneridae</taxon>
        <taxon>Pentapetalae</taxon>
        <taxon>asterids</taxon>
        <taxon>campanulids</taxon>
        <taxon>Asterales</taxon>
        <taxon>Asteraceae</taxon>
        <taxon>Cichorioideae</taxon>
        <taxon>Cichorieae</taxon>
        <taxon>Lactucinae</taxon>
        <taxon>Lactuca</taxon>
    </lineage>
</organism>
<dbReference type="EMBL" id="CAKMRJ010004445">
    <property type="protein sequence ID" value="CAH1435460.1"/>
    <property type="molecule type" value="Genomic_DNA"/>
</dbReference>
<comment type="catalytic activity">
    <reaction evidence="19">
        <text>L-threonyl-[protein] + ATP = O-phospho-L-threonyl-[protein] + ADP + H(+)</text>
        <dbReference type="Rhea" id="RHEA:46608"/>
        <dbReference type="Rhea" id="RHEA-COMP:11060"/>
        <dbReference type="Rhea" id="RHEA-COMP:11605"/>
        <dbReference type="ChEBI" id="CHEBI:15378"/>
        <dbReference type="ChEBI" id="CHEBI:30013"/>
        <dbReference type="ChEBI" id="CHEBI:30616"/>
        <dbReference type="ChEBI" id="CHEBI:61977"/>
        <dbReference type="ChEBI" id="CHEBI:456216"/>
        <dbReference type="EC" id="2.7.11.1"/>
    </reaction>
</comment>
<dbReference type="Pfam" id="PF13855">
    <property type="entry name" value="LRR_8"/>
    <property type="match status" value="1"/>
</dbReference>
<dbReference type="InterPro" id="IPR017441">
    <property type="entry name" value="Protein_kinase_ATP_BS"/>
</dbReference>
<dbReference type="PANTHER" id="PTHR48005:SF16">
    <property type="entry name" value="MDIS1-INTERACTING RECEPTOR LIKE KINASE 2-LIKE ISOFORM X1"/>
    <property type="match status" value="1"/>
</dbReference>
<reference evidence="23 24" key="1">
    <citation type="submission" date="2022-01" db="EMBL/GenBank/DDBJ databases">
        <authorList>
            <person name="Xiong W."/>
            <person name="Schranz E."/>
        </authorList>
    </citation>
    <scope>NUCLEOTIDE SEQUENCE [LARGE SCALE GENOMIC DNA]</scope>
</reference>
<dbReference type="FunFam" id="3.30.200.20:FF:000309">
    <property type="entry name" value="Leucine-rich repeat receptor protein kinase MSP1"/>
    <property type="match status" value="1"/>
</dbReference>
<evidence type="ECO:0000313" key="23">
    <source>
        <dbReference type="EMBL" id="CAH1435460.1"/>
    </source>
</evidence>
<feature type="domain" description="Protein kinase" evidence="22">
    <location>
        <begin position="208"/>
        <end position="327"/>
    </location>
</feature>
<comment type="catalytic activity">
    <reaction evidence="20">
        <text>L-seryl-[protein] + ATP = O-phospho-L-seryl-[protein] + ADP + H(+)</text>
        <dbReference type="Rhea" id="RHEA:17989"/>
        <dbReference type="Rhea" id="RHEA-COMP:9863"/>
        <dbReference type="Rhea" id="RHEA-COMP:11604"/>
        <dbReference type="ChEBI" id="CHEBI:15378"/>
        <dbReference type="ChEBI" id="CHEBI:29999"/>
        <dbReference type="ChEBI" id="CHEBI:30616"/>
        <dbReference type="ChEBI" id="CHEBI:83421"/>
        <dbReference type="ChEBI" id="CHEBI:456216"/>
        <dbReference type="EC" id="2.7.11.1"/>
    </reaction>
</comment>
<dbReference type="SMART" id="SM00365">
    <property type="entry name" value="LRR_SD22"/>
    <property type="match status" value="4"/>
</dbReference>
<dbReference type="PROSITE" id="PS00107">
    <property type="entry name" value="PROTEIN_KINASE_ATP"/>
    <property type="match status" value="1"/>
</dbReference>
<evidence type="ECO:0000256" key="17">
    <source>
        <dbReference type="ARBA" id="ARBA00023170"/>
    </source>
</evidence>
<dbReference type="PROSITE" id="PS51450">
    <property type="entry name" value="LRR"/>
    <property type="match status" value="2"/>
</dbReference>
<evidence type="ECO:0000256" key="3">
    <source>
        <dbReference type="ARBA" id="ARBA00012513"/>
    </source>
</evidence>
<keyword evidence="18" id="KW-0325">Glycoprotein</keyword>
<dbReference type="InterPro" id="IPR011009">
    <property type="entry name" value="Kinase-like_dom_sf"/>
</dbReference>
<keyword evidence="5" id="KW-0723">Serine/threonine-protein kinase</keyword>
<dbReference type="GO" id="GO:0006952">
    <property type="term" value="P:defense response"/>
    <property type="evidence" value="ECO:0007669"/>
    <property type="project" value="UniProtKB-ARBA"/>
</dbReference>
<keyword evidence="6" id="KW-0597">Phosphoprotein</keyword>
<dbReference type="PANTHER" id="PTHR48005">
    <property type="entry name" value="LEUCINE RICH REPEAT KINASE 2"/>
    <property type="match status" value="1"/>
</dbReference>
<evidence type="ECO:0000256" key="10">
    <source>
        <dbReference type="ARBA" id="ARBA00022729"/>
    </source>
</evidence>
<dbReference type="SUPFAM" id="SSF52058">
    <property type="entry name" value="L domain-like"/>
    <property type="match status" value="1"/>
</dbReference>
<dbReference type="GO" id="GO:0051707">
    <property type="term" value="P:response to other organism"/>
    <property type="evidence" value="ECO:0007669"/>
    <property type="project" value="UniProtKB-ARBA"/>
</dbReference>
<keyword evidence="7" id="KW-0433">Leucine-rich repeat</keyword>
<comment type="subcellular location">
    <subcellularLocation>
        <location evidence="1">Cell membrane</location>
    </subcellularLocation>
    <subcellularLocation>
        <location evidence="2">Membrane</location>
        <topology evidence="2">Single-pass type I membrane protein</topology>
    </subcellularLocation>
</comment>
<evidence type="ECO:0000256" key="4">
    <source>
        <dbReference type="ARBA" id="ARBA00022475"/>
    </source>
</evidence>
<dbReference type="Pfam" id="PF00069">
    <property type="entry name" value="Pkinase"/>
    <property type="match status" value="1"/>
</dbReference>
<keyword evidence="12 21" id="KW-0547">Nucleotide-binding</keyword>